<evidence type="ECO:0000256" key="9">
    <source>
        <dbReference type="ARBA" id="ARBA00047481"/>
    </source>
</evidence>
<evidence type="ECO:0000313" key="12">
    <source>
        <dbReference type="EMBL" id="NJI02011.1"/>
    </source>
</evidence>
<keyword evidence="4 10" id="KW-0032">Aminotransferase</keyword>
<evidence type="ECO:0000313" key="13">
    <source>
        <dbReference type="Proteomes" id="UP000646308"/>
    </source>
</evidence>
<evidence type="ECO:0000256" key="10">
    <source>
        <dbReference type="HAMAP-Rule" id="MF_01023"/>
    </source>
</evidence>
<dbReference type="InterPro" id="IPR005861">
    <property type="entry name" value="HisP_aminotrans"/>
</dbReference>
<evidence type="ECO:0000256" key="4">
    <source>
        <dbReference type="ARBA" id="ARBA00022576"/>
    </source>
</evidence>
<dbReference type="GO" id="GO:0030170">
    <property type="term" value="F:pyridoxal phosphate binding"/>
    <property type="evidence" value="ECO:0007669"/>
    <property type="project" value="InterPro"/>
</dbReference>
<comment type="subunit">
    <text evidence="3 10">Homodimer.</text>
</comment>
<proteinExistence type="inferred from homology"/>
<dbReference type="InterPro" id="IPR015424">
    <property type="entry name" value="PyrdxlP-dep_Trfase"/>
</dbReference>
<reference evidence="12" key="1">
    <citation type="submission" date="2019-11" db="EMBL/GenBank/DDBJ databases">
        <title>Whole genome comparisons of Staphylococcus agnetis isolates from cattle and chickens.</title>
        <authorList>
            <person name="Rhoads D."/>
            <person name="Shwani A."/>
            <person name="Adkins P."/>
            <person name="Calcutt M."/>
            <person name="Middleton J."/>
        </authorList>
    </citation>
    <scope>NUCLEOTIDE SEQUENCE</scope>
    <source>
        <strain evidence="12">1387</strain>
    </source>
</reference>
<evidence type="ECO:0000256" key="2">
    <source>
        <dbReference type="ARBA" id="ARBA00005011"/>
    </source>
</evidence>
<protein>
    <recommendedName>
        <fullName evidence="10">Histidinol-phosphate aminotransferase</fullName>
        <ecNumber evidence="10">2.6.1.9</ecNumber>
    </recommendedName>
    <alternativeName>
        <fullName evidence="10">Imidazole acetol-phosphate transaminase</fullName>
    </alternativeName>
</protein>
<name>A0A2T4MLB9_9STAP</name>
<feature type="modified residue" description="N6-(pyridoxal phosphate)lysine" evidence="10">
    <location>
        <position position="221"/>
    </location>
</feature>
<dbReference type="Proteomes" id="UP000646308">
    <property type="component" value="Unassembled WGS sequence"/>
</dbReference>
<dbReference type="HAMAP" id="MF_01023">
    <property type="entry name" value="HisC_aminotrans_2"/>
    <property type="match status" value="1"/>
</dbReference>
<evidence type="ECO:0000256" key="8">
    <source>
        <dbReference type="ARBA" id="ARBA00023102"/>
    </source>
</evidence>
<dbReference type="InterPro" id="IPR004839">
    <property type="entry name" value="Aminotransferase_I/II_large"/>
</dbReference>
<dbReference type="PROSITE" id="PS00599">
    <property type="entry name" value="AA_TRANSFER_CLASS_2"/>
    <property type="match status" value="1"/>
</dbReference>
<comment type="pathway">
    <text evidence="2 10">Amino-acid biosynthesis; L-histidine biosynthesis; L-histidine from 5-phospho-alpha-D-ribose 1-diphosphate: step 7/9.</text>
</comment>
<dbReference type="Gene3D" id="3.40.640.10">
    <property type="entry name" value="Type I PLP-dependent aspartate aminotransferase-like (Major domain)"/>
    <property type="match status" value="1"/>
</dbReference>
<keyword evidence="8 10" id="KW-0368">Histidine biosynthesis</keyword>
<dbReference type="Pfam" id="PF00155">
    <property type="entry name" value="Aminotran_1_2"/>
    <property type="match status" value="1"/>
</dbReference>
<keyword evidence="6 10" id="KW-0808">Transferase</keyword>
<evidence type="ECO:0000256" key="1">
    <source>
        <dbReference type="ARBA" id="ARBA00001933"/>
    </source>
</evidence>
<accession>A0A2T4MLB9</accession>
<dbReference type="GeneID" id="57690911"/>
<dbReference type="Gene3D" id="3.90.1150.10">
    <property type="entry name" value="Aspartate Aminotransferase, domain 1"/>
    <property type="match status" value="1"/>
</dbReference>
<evidence type="ECO:0000259" key="11">
    <source>
        <dbReference type="Pfam" id="PF00155"/>
    </source>
</evidence>
<comment type="catalytic activity">
    <reaction evidence="9 10">
        <text>L-histidinol phosphate + 2-oxoglutarate = 3-(imidazol-4-yl)-2-oxopropyl phosphate + L-glutamate</text>
        <dbReference type="Rhea" id="RHEA:23744"/>
        <dbReference type="ChEBI" id="CHEBI:16810"/>
        <dbReference type="ChEBI" id="CHEBI:29985"/>
        <dbReference type="ChEBI" id="CHEBI:57766"/>
        <dbReference type="ChEBI" id="CHEBI:57980"/>
        <dbReference type="EC" id="2.6.1.9"/>
    </reaction>
</comment>
<dbReference type="InterPro" id="IPR001917">
    <property type="entry name" value="Aminotrans_II_pyridoxalP_BS"/>
</dbReference>
<dbReference type="GO" id="GO:0000105">
    <property type="term" value="P:L-histidine biosynthetic process"/>
    <property type="evidence" value="ECO:0007669"/>
    <property type="project" value="UniProtKB-UniRule"/>
</dbReference>
<dbReference type="AlphaFoldDB" id="A0A2T4MLB9"/>
<dbReference type="EC" id="2.6.1.9" evidence="10"/>
<comment type="cofactor">
    <cofactor evidence="1 10">
        <name>pyridoxal 5'-phosphate</name>
        <dbReference type="ChEBI" id="CHEBI:597326"/>
    </cofactor>
</comment>
<dbReference type="GO" id="GO:0004400">
    <property type="term" value="F:histidinol-phosphate transaminase activity"/>
    <property type="evidence" value="ECO:0007669"/>
    <property type="project" value="UniProtKB-UniRule"/>
</dbReference>
<dbReference type="PANTHER" id="PTHR43643:SF3">
    <property type="entry name" value="HISTIDINOL-PHOSPHATE AMINOTRANSFERASE"/>
    <property type="match status" value="1"/>
</dbReference>
<dbReference type="EMBL" id="WMFL01000058">
    <property type="protein sequence ID" value="NJI02011.1"/>
    <property type="molecule type" value="Genomic_DNA"/>
</dbReference>
<dbReference type="InterPro" id="IPR015421">
    <property type="entry name" value="PyrdxlP-dep_Trfase_major"/>
</dbReference>
<evidence type="ECO:0000256" key="3">
    <source>
        <dbReference type="ARBA" id="ARBA00011738"/>
    </source>
</evidence>
<organism evidence="12 13">
    <name type="scientific">Staphylococcus agnetis</name>
    <dbReference type="NCBI Taxonomy" id="985762"/>
    <lineage>
        <taxon>Bacteria</taxon>
        <taxon>Bacillati</taxon>
        <taxon>Bacillota</taxon>
        <taxon>Bacilli</taxon>
        <taxon>Bacillales</taxon>
        <taxon>Staphylococcaceae</taxon>
        <taxon>Staphylococcus</taxon>
    </lineage>
</organism>
<dbReference type="InterPro" id="IPR050106">
    <property type="entry name" value="HistidinolP_aminotransfase"/>
</dbReference>
<dbReference type="PANTHER" id="PTHR43643">
    <property type="entry name" value="HISTIDINOL-PHOSPHATE AMINOTRANSFERASE 2"/>
    <property type="match status" value="1"/>
</dbReference>
<gene>
    <name evidence="10 12" type="primary">hisC</name>
    <name evidence="12" type="ORF">GLV84_03945</name>
</gene>
<comment type="similarity">
    <text evidence="10">Belongs to the class-II pyridoxal-phosphate-dependent aminotransferase family. Histidinol-phosphate aminotransferase subfamily.</text>
</comment>
<keyword evidence="7 10" id="KW-0663">Pyridoxal phosphate</keyword>
<dbReference type="NCBIfam" id="TIGR01141">
    <property type="entry name" value="hisC"/>
    <property type="match status" value="1"/>
</dbReference>
<comment type="caution">
    <text evidence="12">The sequence shown here is derived from an EMBL/GenBank/DDBJ whole genome shotgun (WGS) entry which is preliminary data.</text>
</comment>
<evidence type="ECO:0000256" key="6">
    <source>
        <dbReference type="ARBA" id="ARBA00022679"/>
    </source>
</evidence>
<dbReference type="SUPFAM" id="SSF53383">
    <property type="entry name" value="PLP-dependent transferases"/>
    <property type="match status" value="1"/>
</dbReference>
<dbReference type="CDD" id="cd00609">
    <property type="entry name" value="AAT_like"/>
    <property type="match status" value="1"/>
</dbReference>
<sequence>MKSQIAQLRAYQPGLSPEALKKKYGIEGDLHKHASNENVFGPSPKVKEAIQTHVDDLYLYPEPNAPLLQQAIADHYHIDPNRILFGAGLDEMIVIISRALLRAGDKVVTSEATFGQYYHNAVVEDANMVQVPLKDGKFDLDAIAEAVDASTSVVWICNPNNPTGTYHSHDAIEAFIKKVPSDVTIILDEAYAEYVTADDFPRTLELMETYPNVAMLRTFSKAYALAALRIGYLITTDTLASKLNVLRPPFNTTRLSEQAALAALKDQTHLQKAVEINDAERQKCYAIDTNLKIYPSQTNFIFVETSQASELNEALLRAGIIARLFPNGVRITLGFPEQNDVIREVLAQF</sequence>
<dbReference type="RefSeq" id="WP_105994967.1">
    <property type="nucleotide sequence ID" value="NZ_CP045927.1"/>
</dbReference>
<evidence type="ECO:0000256" key="7">
    <source>
        <dbReference type="ARBA" id="ARBA00022898"/>
    </source>
</evidence>
<feature type="domain" description="Aminotransferase class I/classII large" evidence="11">
    <location>
        <begin position="34"/>
        <end position="341"/>
    </location>
</feature>
<evidence type="ECO:0000256" key="5">
    <source>
        <dbReference type="ARBA" id="ARBA00022605"/>
    </source>
</evidence>
<keyword evidence="5 10" id="KW-0028">Amino-acid biosynthesis</keyword>
<dbReference type="InterPro" id="IPR015422">
    <property type="entry name" value="PyrdxlP-dep_Trfase_small"/>
</dbReference>